<dbReference type="GO" id="GO:0009252">
    <property type="term" value="P:peptidoglycan biosynthetic process"/>
    <property type="evidence" value="ECO:0007669"/>
    <property type="project" value="UniProtKB-KW"/>
</dbReference>
<evidence type="ECO:0000313" key="8">
    <source>
        <dbReference type="EMBL" id="MBR7825318.1"/>
    </source>
</evidence>
<dbReference type="SUPFAM" id="SSF141523">
    <property type="entry name" value="L,D-transpeptidase catalytic domain-like"/>
    <property type="match status" value="1"/>
</dbReference>
<dbReference type="Gene3D" id="2.40.440.10">
    <property type="entry name" value="L,D-transpeptidase catalytic domain-like"/>
    <property type="match status" value="1"/>
</dbReference>
<evidence type="ECO:0000256" key="4">
    <source>
        <dbReference type="ARBA" id="ARBA00022984"/>
    </source>
</evidence>
<dbReference type="GO" id="GO:0016740">
    <property type="term" value="F:transferase activity"/>
    <property type="evidence" value="ECO:0007669"/>
    <property type="project" value="UniProtKB-KW"/>
</dbReference>
<feature type="compositionally biased region" description="Low complexity" evidence="6">
    <location>
        <begin position="1"/>
        <end position="20"/>
    </location>
</feature>
<reference evidence="8" key="1">
    <citation type="submission" date="2021-04" db="EMBL/GenBank/DDBJ databases">
        <title>Genome based classification of Actinospica acidithermotolerans sp. nov., an actinobacterium isolated from an Indonesian hot spring.</title>
        <authorList>
            <person name="Kusuma A.B."/>
            <person name="Putra K.E."/>
            <person name="Nafisah S."/>
            <person name="Loh J."/>
            <person name="Nouioui I."/>
            <person name="Goodfellow M."/>
        </authorList>
    </citation>
    <scope>NUCLEOTIDE SEQUENCE</scope>
    <source>
        <strain evidence="8">MGRD01-02</strain>
    </source>
</reference>
<dbReference type="CDD" id="cd16913">
    <property type="entry name" value="YkuD_like"/>
    <property type="match status" value="1"/>
</dbReference>
<feature type="region of interest" description="Disordered" evidence="6">
    <location>
        <begin position="1"/>
        <end position="58"/>
    </location>
</feature>
<proteinExistence type="predicted"/>
<keyword evidence="7" id="KW-0472">Membrane</keyword>
<feature type="compositionally biased region" description="Low complexity" evidence="6">
    <location>
        <begin position="97"/>
        <end position="111"/>
    </location>
</feature>
<evidence type="ECO:0000313" key="9">
    <source>
        <dbReference type="Proteomes" id="UP000676325"/>
    </source>
</evidence>
<feature type="transmembrane region" description="Helical" evidence="7">
    <location>
        <begin position="60"/>
        <end position="80"/>
    </location>
</feature>
<dbReference type="InterPro" id="IPR038063">
    <property type="entry name" value="Transpep_catalytic_dom"/>
</dbReference>
<keyword evidence="3" id="KW-0133">Cell shape</keyword>
<evidence type="ECO:0000256" key="1">
    <source>
        <dbReference type="ARBA" id="ARBA00004752"/>
    </source>
</evidence>
<keyword evidence="2" id="KW-0808">Transferase</keyword>
<feature type="compositionally biased region" description="Low complexity" evidence="6">
    <location>
        <begin position="28"/>
        <end position="37"/>
    </location>
</feature>
<dbReference type="GO" id="GO:0071555">
    <property type="term" value="P:cell wall organization"/>
    <property type="evidence" value="ECO:0007669"/>
    <property type="project" value="UniProtKB-KW"/>
</dbReference>
<keyword evidence="4" id="KW-0573">Peptidoglycan synthesis</keyword>
<organism evidence="8 9">
    <name type="scientific">Actinospica acidithermotolerans</name>
    <dbReference type="NCBI Taxonomy" id="2828514"/>
    <lineage>
        <taxon>Bacteria</taxon>
        <taxon>Bacillati</taxon>
        <taxon>Actinomycetota</taxon>
        <taxon>Actinomycetes</taxon>
        <taxon>Catenulisporales</taxon>
        <taxon>Actinospicaceae</taxon>
        <taxon>Actinospica</taxon>
    </lineage>
</organism>
<keyword evidence="5" id="KW-0961">Cell wall biogenesis/degradation</keyword>
<dbReference type="GO" id="GO:0008360">
    <property type="term" value="P:regulation of cell shape"/>
    <property type="evidence" value="ECO:0007669"/>
    <property type="project" value="UniProtKB-KW"/>
</dbReference>
<keyword evidence="7" id="KW-0812">Transmembrane</keyword>
<accession>A0A941E7E7</accession>
<feature type="compositionally biased region" description="Polar residues" evidence="6">
    <location>
        <begin position="43"/>
        <end position="54"/>
    </location>
</feature>
<comment type="pathway">
    <text evidence="1">Cell wall biogenesis; peptidoglycan biosynthesis.</text>
</comment>
<keyword evidence="7" id="KW-1133">Transmembrane helix</keyword>
<protein>
    <submittedName>
        <fullName evidence="8">L,D-transpeptidase</fullName>
    </submittedName>
</protein>
<name>A0A941E7E7_9ACTN</name>
<keyword evidence="9" id="KW-1185">Reference proteome</keyword>
<dbReference type="Proteomes" id="UP000676325">
    <property type="component" value="Unassembled WGS sequence"/>
</dbReference>
<gene>
    <name evidence="8" type="ORF">KDK95_03290</name>
</gene>
<evidence type="ECO:0000256" key="7">
    <source>
        <dbReference type="SAM" id="Phobius"/>
    </source>
</evidence>
<feature type="region of interest" description="Disordered" evidence="6">
    <location>
        <begin position="146"/>
        <end position="166"/>
    </location>
</feature>
<dbReference type="AlphaFoldDB" id="A0A941E7E7"/>
<evidence type="ECO:0000256" key="6">
    <source>
        <dbReference type="SAM" id="MobiDB-lite"/>
    </source>
</evidence>
<dbReference type="EMBL" id="JAGSOH010000005">
    <property type="protein sequence ID" value="MBR7825318.1"/>
    <property type="molecule type" value="Genomic_DNA"/>
</dbReference>
<feature type="region of interest" description="Disordered" evidence="6">
    <location>
        <begin position="86"/>
        <end position="117"/>
    </location>
</feature>
<evidence type="ECO:0000256" key="2">
    <source>
        <dbReference type="ARBA" id="ARBA00022679"/>
    </source>
</evidence>
<dbReference type="RefSeq" id="WP_212516477.1">
    <property type="nucleotide sequence ID" value="NZ_JAGSOH010000005.1"/>
</dbReference>
<comment type="caution">
    <text evidence="8">The sequence shown here is derived from an EMBL/GenBank/DDBJ whole genome shotgun (WGS) entry which is preliminary data.</text>
</comment>
<dbReference type="InterPro" id="IPR005490">
    <property type="entry name" value="LD_TPept_cat_dom"/>
</dbReference>
<sequence length="232" mass="23118">MGKGTRAAGSPRRAASAPPSYGTTPNQAAGAGRRGSAAPPPQTRSAARQNSGKPSSGRGATFSVLMMTIVALAAVGVLAAQAEATAPKVRAQASNASTTKTTKSGSSGSSSVALPANSGSGTRIVYSATQKRIWLAQSSTVERTMPVVPGTETPADGSYTVTSKAPGATGGDDVQVLYVVRFGGSYGFDAEANITGLPPAPTGKTGGIRMAQLDAQALYDFASVGTTIVVVP</sequence>
<evidence type="ECO:0000256" key="5">
    <source>
        <dbReference type="ARBA" id="ARBA00023316"/>
    </source>
</evidence>
<evidence type="ECO:0000256" key="3">
    <source>
        <dbReference type="ARBA" id="ARBA00022960"/>
    </source>
</evidence>